<dbReference type="PANTHER" id="PTHR30213:SF1">
    <property type="entry name" value="INNER MEMBRANE PROTEIN YHJD"/>
    <property type="match status" value="1"/>
</dbReference>
<proteinExistence type="predicted"/>
<feature type="transmembrane region" description="Helical" evidence="6">
    <location>
        <begin position="98"/>
        <end position="120"/>
    </location>
</feature>
<feature type="transmembrane region" description="Helical" evidence="6">
    <location>
        <begin position="259"/>
        <end position="284"/>
    </location>
</feature>
<evidence type="ECO:0000256" key="1">
    <source>
        <dbReference type="ARBA" id="ARBA00004651"/>
    </source>
</evidence>
<dbReference type="NCBIfam" id="TIGR00766">
    <property type="entry name" value="inner membrane protein YhjD"/>
    <property type="match status" value="1"/>
</dbReference>
<dbReference type="InterPro" id="IPR017039">
    <property type="entry name" value="Virul_fac_BrkB"/>
</dbReference>
<feature type="transmembrane region" description="Helical" evidence="6">
    <location>
        <begin position="190"/>
        <end position="213"/>
    </location>
</feature>
<evidence type="ECO:0000256" key="5">
    <source>
        <dbReference type="ARBA" id="ARBA00023136"/>
    </source>
</evidence>
<dbReference type="InterPro" id="IPR005274">
    <property type="entry name" value="IM_pro_YhjD"/>
</dbReference>
<protein>
    <submittedName>
        <fullName evidence="7">Ribonuclease BN</fullName>
    </submittedName>
</protein>
<feature type="transmembrane region" description="Helical" evidence="6">
    <location>
        <begin position="36"/>
        <end position="64"/>
    </location>
</feature>
<keyword evidence="4 6" id="KW-1133">Transmembrane helix</keyword>
<dbReference type="KEGG" id="req:REQ_34360"/>
<evidence type="ECO:0000313" key="8">
    <source>
        <dbReference type="Proteomes" id="UP000006892"/>
    </source>
</evidence>
<accession>A0A3S5YA45</accession>
<dbReference type="Pfam" id="PF03631">
    <property type="entry name" value="Virul_fac_BrkB"/>
    <property type="match status" value="1"/>
</dbReference>
<dbReference type="PANTHER" id="PTHR30213">
    <property type="entry name" value="INNER MEMBRANE PROTEIN YHJD"/>
    <property type="match status" value="1"/>
</dbReference>
<evidence type="ECO:0000256" key="6">
    <source>
        <dbReference type="SAM" id="Phobius"/>
    </source>
</evidence>
<comment type="subcellular location">
    <subcellularLocation>
        <location evidence="1">Cell membrane</location>
        <topology evidence="1">Multi-pass membrane protein</topology>
    </subcellularLocation>
</comment>
<reference evidence="7" key="1">
    <citation type="journal article" date="2010" name="PLoS Genet.">
        <title>The genome of a pathogenic rhodococcus: cooptive virulence underpinned by key gene acquisitions.</title>
        <authorList>
            <person name="Letek M."/>
            <person name="Gonzalez P."/>
            <person name="Macarthur I."/>
            <person name="Rodriguez H."/>
            <person name="Freeman T.C."/>
            <person name="Valero-Rello A."/>
            <person name="Blanco M."/>
            <person name="Buckley T."/>
            <person name="Cherevach I."/>
            <person name="Fahey R."/>
            <person name="Hapeshi A."/>
            <person name="Holdstock J."/>
            <person name="Leadon D."/>
            <person name="Navas J."/>
            <person name="Ocampo A."/>
            <person name="Quail M.A."/>
            <person name="Sanders M."/>
            <person name="Scortti M.M."/>
            <person name="Prescott J.F."/>
            <person name="Fogarty U."/>
            <person name="Meijer W.G."/>
            <person name="Parkhill J."/>
            <person name="Bentley S.D."/>
            <person name="Vazquez-Boland J.A."/>
        </authorList>
    </citation>
    <scope>NUCLEOTIDE SEQUENCE [LARGE SCALE GENOMIC DNA]</scope>
    <source>
        <strain evidence="7 8">103S</strain>
    </source>
</reference>
<dbReference type="GO" id="GO:0005886">
    <property type="term" value="C:plasma membrane"/>
    <property type="evidence" value="ECO:0007669"/>
    <property type="project" value="UniProtKB-SubCell"/>
</dbReference>
<dbReference type="RefSeq" id="WP_013416808.1">
    <property type="nucleotide sequence ID" value="NC_014659.1"/>
</dbReference>
<dbReference type="Proteomes" id="UP001154400">
    <property type="component" value="Chromosome"/>
</dbReference>
<feature type="transmembrane region" description="Helical" evidence="6">
    <location>
        <begin position="225"/>
        <end position="247"/>
    </location>
</feature>
<organism evidence="7">
    <name type="scientific">Rhodococcus hoagii (strain 103S)</name>
    <name type="common">Rhodococcus equi</name>
    <dbReference type="NCBI Taxonomy" id="685727"/>
    <lineage>
        <taxon>Bacteria</taxon>
        <taxon>Bacillati</taxon>
        <taxon>Actinomycetota</taxon>
        <taxon>Actinomycetes</taxon>
        <taxon>Mycobacteriales</taxon>
        <taxon>Nocardiaceae</taxon>
        <taxon>Prescottella</taxon>
    </lineage>
</organism>
<evidence type="ECO:0000256" key="4">
    <source>
        <dbReference type="ARBA" id="ARBA00022989"/>
    </source>
</evidence>
<keyword evidence="3 6" id="KW-0812">Transmembrane</keyword>
<sequence>MADAAPSFLDRQRAARPWLDHLVRAGGRYQQQKGDYYAAGITYFTILAIVPILMVAFAVAGFALAGNPEWVDEIQDQVSNNMPGGLGETVNGLIDSAISARTSVGVFGLLGAAYAGIGWITNLRDALTAMWEHTHEAGNFVITKLKDFGALLGLGGAMLVTFGLSALSNGPVARQVVEWLGVEHVTGVGVLLRITSLAISVLATWALLSWVIARMPREAVTLRSAGRAAFAAAIVFEIFRQVGAIYLEAVSQGPAGAAFGPIIGLLVFANLSARLILFATAWAATARENLANAYVPPPDSAVIRPRVEVREGASAKEALALTGAGALAAIGLAGLWRRRGD</sequence>
<evidence type="ECO:0000313" key="7">
    <source>
        <dbReference type="EMBL" id="CBH49431.1"/>
    </source>
</evidence>
<evidence type="ECO:0000256" key="2">
    <source>
        <dbReference type="ARBA" id="ARBA00022475"/>
    </source>
</evidence>
<evidence type="ECO:0000256" key="3">
    <source>
        <dbReference type="ARBA" id="ARBA00022692"/>
    </source>
</evidence>
<feature type="transmembrane region" description="Helical" evidence="6">
    <location>
        <begin position="148"/>
        <end position="170"/>
    </location>
</feature>
<keyword evidence="2" id="KW-1003">Cell membrane</keyword>
<dbReference type="AlphaFoldDB" id="A0A3S5YA45"/>
<name>A0A3S5YA45_RHOH1</name>
<keyword evidence="5 6" id="KW-0472">Membrane</keyword>
<dbReference type="EMBL" id="FN563149">
    <property type="protein sequence ID" value="CBH49431.1"/>
    <property type="molecule type" value="Genomic_DNA"/>
</dbReference>
<gene>
    <name evidence="7" type="ordered locus">REQ_34360</name>
</gene>